<protein>
    <submittedName>
        <fullName evidence="2">Uncharacterized protein</fullName>
    </submittedName>
</protein>
<feature type="region of interest" description="Disordered" evidence="1">
    <location>
        <begin position="18"/>
        <end position="58"/>
    </location>
</feature>
<gene>
    <name evidence="2" type="ORF">H1S01_00270</name>
</gene>
<sequence length="58" mass="6387">MSENSNDKNMDLMRKIIEQKKAKSANQGHKKGAKDGQSGPVFARPGVKTRKQGGLFDK</sequence>
<accession>A0ABR7SWL0</accession>
<evidence type="ECO:0000313" key="3">
    <source>
        <dbReference type="Proteomes" id="UP000617402"/>
    </source>
</evidence>
<proteinExistence type="predicted"/>
<dbReference type="Proteomes" id="UP000617402">
    <property type="component" value="Unassembled WGS sequence"/>
</dbReference>
<evidence type="ECO:0000256" key="1">
    <source>
        <dbReference type="SAM" id="MobiDB-lite"/>
    </source>
</evidence>
<reference evidence="2 3" key="1">
    <citation type="submission" date="2020-07" db="EMBL/GenBank/DDBJ databases">
        <title>Draft whole-genome sequence of Heliobacterium chlorum DSM 3682, type strain.</title>
        <authorList>
            <person name="Kyndt J.A."/>
            <person name="Meyer T.E."/>
            <person name="Imhoff J.F."/>
        </authorList>
    </citation>
    <scope>NUCLEOTIDE SEQUENCE [LARGE SCALE GENOMIC DNA]</scope>
    <source>
        <strain evidence="2 3">DSM 3682</strain>
    </source>
</reference>
<dbReference type="RefSeq" id="WP_188038138.1">
    <property type="nucleotide sequence ID" value="NZ_JACVHF010000001.1"/>
</dbReference>
<dbReference type="EMBL" id="JACVHF010000001">
    <property type="protein sequence ID" value="MBC9782942.1"/>
    <property type="molecule type" value="Genomic_DNA"/>
</dbReference>
<comment type="caution">
    <text evidence="2">The sequence shown here is derived from an EMBL/GenBank/DDBJ whole genome shotgun (WGS) entry which is preliminary data.</text>
</comment>
<keyword evidence="3" id="KW-1185">Reference proteome</keyword>
<name>A0ABR7SWL0_HELCL</name>
<organism evidence="2 3">
    <name type="scientific">Heliobacterium chlorum</name>
    <dbReference type="NCBI Taxonomy" id="2698"/>
    <lineage>
        <taxon>Bacteria</taxon>
        <taxon>Bacillati</taxon>
        <taxon>Bacillota</taxon>
        <taxon>Clostridia</taxon>
        <taxon>Eubacteriales</taxon>
        <taxon>Heliobacteriaceae</taxon>
        <taxon>Heliobacterium</taxon>
    </lineage>
</organism>
<evidence type="ECO:0000313" key="2">
    <source>
        <dbReference type="EMBL" id="MBC9782942.1"/>
    </source>
</evidence>